<dbReference type="AlphaFoldDB" id="A0A371AQW1"/>
<dbReference type="GO" id="GO:0003677">
    <property type="term" value="F:DNA binding"/>
    <property type="evidence" value="ECO:0007669"/>
    <property type="project" value="InterPro"/>
</dbReference>
<dbReference type="PROSITE" id="PS50930">
    <property type="entry name" value="HTH_LYTTR"/>
    <property type="match status" value="1"/>
</dbReference>
<dbReference type="PANTHER" id="PTHR37299">
    <property type="entry name" value="TRANSCRIPTIONAL REGULATOR-RELATED"/>
    <property type="match status" value="1"/>
</dbReference>
<evidence type="ECO:0000313" key="3">
    <source>
        <dbReference type="Proteomes" id="UP000255036"/>
    </source>
</evidence>
<dbReference type="PANTHER" id="PTHR37299:SF4">
    <property type="entry name" value="TRANSCRIPTIONAL REGULATOR"/>
    <property type="match status" value="1"/>
</dbReference>
<name>A0A371AQW1_9FIRM</name>
<sequence>MKVRIDIDEKLQEEEVIIRCRKLDEKAQKVYDTLVDVTKESRHLMLYKENTEYYLPLDCILFFETTEHVISAHTVDNIYQTDYRLYELEEILPGCFMRVSKSTILNLNHIYSITRNLTASSVVQLMNTHKQVYVSRYYYKPLKCRLDEKRTGL</sequence>
<evidence type="ECO:0000259" key="1">
    <source>
        <dbReference type="PROSITE" id="PS50930"/>
    </source>
</evidence>
<dbReference type="GO" id="GO:0000156">
    <property type="term" value="F:phosphorelay response regulator activity"/>
    <property type="evidence" value="ECO:0007669"/>
    <property type="project" value="InterPro"/>
</dbReference>
<dbReference type="Proteomes" id="UP000255036">
    <property type="component" value="Unassembled WGS sequence"/>
</dbReference>
<dbReference type="SMART" id="SM00850">
    <property type="entry name" value="LytTR"/>
    <property type="match status" value="1"/>
</dbReference>
<protein>
    <submittedName>
        <fullName evidence="2">LytTR family transcriptional regulator</fullName>
    </submittedName>
</protein>
<organism evidence="2 3">
    <name type="scientific">Anaerosacchariphilus polymeriproducens</name>
    <dbReference type="NCBI Taxonomy" id="1812858"/>
    <lineage>
        <taxon>Bacteria</taxon>
        <taxon>Bacillati</taxon>
        <taxon>Bacillota</taxon>
        <taxon>Clostridia</taxon>
        <taxon>Lachnospirales</taxon>
        <taxon>Lachnospiraceae</taxon>
        <taxon>Anaerosacchariphilus</taxon>
    </lineage>
</organism>
<evidence type="ECO:0000313" key="2">
    <source>
        <dbReference type="EMBL" id="RDU21973.1"/>
    </source>
</evidence>
<dbReference type="Pfam" id="PF04397">
    <property type="entry name" value="LytTR"/>
    <property type="match status" value="1"/>
</dbReference>
<dbReference type="InterPro" id="IPR046947">
    <property type="entry name" value="LytR-like"/>
</dbReference>
<feature type="domain" description="HTH LytTR-type" evidence="1">
    <location>
        <begin position="44"/>
        <end position="148"/>
    </location>
</feature>
<proteinExistence type="predicted"/>
<dbReference type="RefSeq" id="WP_115483136.1">
    <property type="nucleotide sequence ID" value="NZ_QRCT01000050.1"/>
</dbReference>
<dbReference type="OrthoDB" id="9808614at2"/>
<comment type="caution">
    <text evidence="2">The sequence shown here is derived from an EMBL/GenBank/DDBJ whole genome shotgun (WGS) entry which is preliminary data.</text>
</comment>
<gene>
    <name evidence="2" type="ORF">DWV06_15670</name>
</gene>
<accession>A0A371AQW1</accession>
<dbReference type="InterPro" id="IPR007492">
    <property type="entry name" value="LytTR_DNA-bd_dom"/>
</dbReference>
<reference evidence="2 3" key="1">
    <citation type="submission" date="2018-07" db="EMBL/GenBank/DDBJ databases">
        <title>Anaerosacharophilus polymeroproducens gen. nov. sp. nov., an anaerobic bacterium isolated from salt field.</title>
        <authorList>
            <person name="Kim W."/>
            <person name="Yang S.-H."/>
            <person name="Oh J."/>
            <person name="Lee J.-H."/>
            <person name="Kwon K.K."/>
        </authorList>
    </citation>
    <scope>NUCLEOTIDE SEQUENCE [LARGE SCALE GENOMIC DNA]</scope>
    <source>
        <strain evidence="2 3">MCWD5</strain>
    </source>
</reference>
<keyword evidence="3" id="KW-1185">Reference proteome</keyword>
<dbReference type="EMBL" id="QRCT01000050">
    <property type="protein sequence ID" value="RDU21973.1"/>
    <property type="molecule type" value="Genomic_DNA"/>
</dbReference>
<dbReference type="Gene3D" id="2.40.50.1020">
    <property type="entry name" value="LytTr DNA-binding domain"/>
    <property type="match status" value="1"/>
</dbReference>